<protein>
    <submittedName>
        <fullName evidence="5">AraC family transcriptional regulator</fullName>
    </submittedName>
</protein>
<dbReference type="PRINTS" id="PR00032">
    <property type="entry name" value="HTHARAC"/>
</dbReference>
<dbReference type="SUPFAM" id="SSF46689">
    <property type="entry name" value="Homeodomain-like"/>
    <property type="match status" value="2"/>
</dbReference>
<evidence type="ECO:0000256" key="2">
    <source>
        <dbReference type="ARBA" id="ARBA00023125"/>
    </source>
</evidence>
<evidence type="ECO:0000313" key="6">
    <source>
        <dbReference type="Proteomes" id="UP000823842"/>
    </source>
</evidence>
<organism evidence="5 6">
    <name type="scientific">Candidatus Blautia faecavium</name>
    <dbReference type="NCBI Taxonomy" id="2838487"/>
    <lineage>
        <taxon>Bacteria</taxon>
        <taxon>Bacillati</taxon>
        <taxon>Bacillota</taxon>
        <taxon>Clostridia</taxon>
        <taxon>Lachnospirales</taxon>
        <taxon>Lachnospiraceae</taxon>
        <taxon>Blautia</taxon>
    </lineage>
</organism>
<evidence type="ECO:0000259" key="4">
    <source>
        <dbReference type="PROSITE" id="PS01124"/>
    </source>
</evidence>
<keyword evidence="1" id="KW-0805">Transcription regulation</keyword>
<accession>A0A9D2LUW0</accession>
<dbReference type="SUPFAM" id="SSF51182">
    <property type="entry name" value="RmlC-like cupins"/>
    <property type="match status" value="1"/>
</dbReference>
<dbReference type="Gene3D" id="2.60.120.10">
    <property type="entry name" value="Jelly Rolls"/>
    <property type="match status" value="1"/>
</dbReference>
<dbReference type="SMART" id="SM00342">
    <property type="entry name" value="HTH_ARAC"/>
    <property type="match status" value="1"/>
</dbReference>
<dbReference type="AlphaFoldDB" id="A0A9D2LUW0"/>
<dbReference type="EMBL" id="DWYZ01000282">
    <property type="protein sequence ID" value="HJB30006.1"/>
    <property type="molecule type" value="Genomic_DNA"/>
</dbReference>
<dbReference type="CDD" id="cd02209">
    <property type="entry name" value="cupin_XRE_C"/>
    <property type="match status" value="1"/>
</dbReference>
<dbReference type="PANTHER" id="PTHR43280:SF28">
    <property type="entry name" value="HTH-TYPE TRANSCRIPTIONAL ACTIVATOR RHAS"/>
    <property type="match status" value="1"/>
</dbReference>
<comment type="caution">
    <text evidence="5">The sequence shown here is derived from an EMBL/GenBank/DDBJ whole genome shotgun (WGS) entry which is preliminary data.</text>
</comment>
<dbReference type="InterPro" id="IPR014710">
    <property type="entry name" value="RmlC-like_jellyroll"/>
</dbReference>
<dbReference type="InterPro" id="IPR018060">
    <property type="entry name" value="HTH_AraC"/>
</dbReference>
<dbReference type="InterPro" id="IPR009057">
    <property type="entry name" value="Homeodomain-like_sf"/>
</dbReference>
<evidence type="ECO:0000256" key="3">
    <source>
        <dbReference type="ARBA" id="ARBA00023163"/>
    </source>
</evidence>
<gene>
    <name evidence="5" type="ORF">IAA06_14630</name>
</gene>
<dbReference type="Pfam" id="PF07883">
    <property type="entry name" value="Cupin_2"/>
    <property type="match status" value="1"/>
</dbReference>
<dbReference type="Pfam" id="PF12833">
    <property type="entry name" value="HTH_18"/>
    <property type="match status" value="1"/>
</dbReference>
<dbReference type="PROSITE" id="PS01124">
    <property type="entry name" value="HTH_ARAC_FAMILY_2"/>
    <property type="match status" value="1"/>
</dbReference>
<dbReference type="Proteomes" id="UP000823842">
    <property type="component" value="Unassembled WGS sequence"/>
</dbReference>
<proteinExistence type="predicted"/>
<evidence type="ECO:0000313" key="5">
    <source>
        <dbReference type="EMBL" id="HJB30006.1"/>
    </source>
</evidence>
<evidence type="ECO:0000256" key="1">
    <source>
        <dbReference type="ARBA" id="ARBA00023015"/>
    </source>
</evidence>
<dbReference type="GO" id="GO:0003700">
    <property type="term" value="F:DNA-binding transcription factor activity"/>
    <property type="evidence" value="ECO:0007669"/>
    <property type="project" value="InterPro"/>
</dbReference>
<keyword evidence="2" id="KW-0238">DNA-binding</keyword>
<dbReference type="InterPro" id="IPR020449">
    <property type="entry name" value="Tscrpt_reg_AraC-type_HTH"/>
</dbReference>
<dbReference type="GO" id="GO:0043565">
    <property type="term" value="F:sequence-specific DNA binding"/>
    <property type="evidence" value="ECO:0007669"/>
    <property type="project" value="InterPro"/>
</dbReference>
<reference evidence="5" key="1">
    <citation type="journal article" date="2021" name="PeerJ">
        <title>Extensive microbial diversity within the chicken gut microbiome revealed by metagenomics and culture.</title>
        <authorList>
            <person name="Gilroy R."/>
            <person name="Ravi A."/>
            <person name="Getino M."/>
            <person name="Pursley I."/>
            <person name="Horton D.L."/>
            <person name="Alikhan N.F."/>
            <person name="Baker D."/>
            <person name="Gharbi K."/>
            <person name="Hall N."/>
            <person name="Watson M."/>
            <person name="Adriaenssens E.M."/>
            <person name="Foster-Nyarko E."/>
            <person name="Jarju S."/>
            <person name="Secka A."/>
            <person name="Antonio M."/>
            <person name="Oren A."/>
            <person name="Chaudhuri R.R."/>
            <person name="La Ragione R."/>
            <person name="Hildebrand F."/>
            <person name="Pallen M.J."/>
        </authorList>
    </citation>
    <scope>NUCLEOTIDE SEQUENCE</scope>
    <source>
        <strain evidence="5">ChiSjej1B19-5720</strain>
    </source>
</reference>
<dbReference type="PANTHER" id="PTHR43280">
    <property type="entry name" value="ARAC-FAMILY TRANSCRIPTIONAL REGULATOR"/>
    <property type="match status" value="1"/>
</dbReference>
<dbReference type="Gene3D" id="1.10.10.60">
    <property type="entry name" value="Homeodomain-like"/>
    <property type="match status" value="2"/>
</dbReference>
<dbReference type="InterPro" id="IPR011051">
    <property type="entry name" value="RmlC_Cupin_sf"/>
</dbReference>
<dbReference type="InterPro" id="IPR013096">
    <property type="entry name" value="Cupin_2"/>
</dbReference>
<name>A0A9D2LUW0_9FIRM</name>
<sequence length="299" mass="35266">MQQGIIVDRNKKADFSMPFAFPVRIYETDLAGKPLGVNNWYWHEEIQFCLVLSGSMQVIVQNKKYELQRGDGIFINTGCIHMTSSKSNPPAKYLCLNIHPQIFSFFHGSVMEQKYFLPFIQNTQFPAEVFSPACGWQKQILELEQRLSCILREERAGYELEAYVRILEMWKILVLHINISVRIPSEKKEIQREIKQILTYIHRNYDRRILLEELALEVHLSRESCCRIFKKTLNCTISEYIADYRIQKSMELLEQTDLSITQIAYDTGFSSGSYFIRKFKELLHITPAMYRKNKKQMQH</sequence>
<keyword evidence="3" id="KW-0804">Transcription</keyword>
<reference evidence="5" key="2">
    <citation type="submission" date="2021-04" db="EMBL/GenBank/DDBJ databases">
        <authorList>
            <person name="Gilroy R."/>
        </authorList>
    </citation>
    <scope>NUCLEOTIDE SEQUENCE</scope>
    <source>
        <strain evidence="5">ChiSjej1B19-5720</strain>
    </source>
</reference>
<feature type="domain" description="HTH araC/xylS-type" evidence="4">
    <location>
        <begin position="195"/>
        <end position="293"/>
    </location>
</feature>